<reference evidence="12" key="1">
    <citation type="submission" date="2018-05" db="EMBL/GenBank/DDBJ databases">
        <authorList>
            <person name="Lanie J.A."/>
            <person name="Ng W.-L."/>
            <person name="Kazmierczak K.M."/>
            <person name="Andrzejewski T.M."/>
            <person name="Davidsen T.M."/>
            <person name="Wayne K.J."/>
            <person name="Tettelin H."/>
            <person name="Glass J.I."/>
            <person name="Rusch D."/>
            <person name="Podicherti R."/>
            <person name="Tsui H.-C.T."/>
            <person name="Winkler M.E."/>
        </authorList>
    </citation>
    <scope>NUCLEOTIDE SEQUENCE</scope>
</reference>
<evidence type="ECO:0000313" key="12">
    <source>
        <dbReference type="EMBL" id="SVE42261.1"/>
    </source>
</evidence>
<dbReference type="NCBIfam" id="TIGR00151">
    <property type="entry name" value="ispF"/>
    <property type="match status" value="1"/>
</dbReference>
<evidence type="ECO:0000256" key="3">
    <source>
        <dbReference type="ARBA" id="ARBA00004709"/>
    </source>
</evidence>
<keyword evidence="7" id="KW-0479">Metal-binding</keyword>
<keyword evidence="10" id="KW-0511">Multifunctional enzyme</keyword>
<gene>
    <name evidence="12" type="ORF">METZ01_LOCUS495115</name>
</gene>
<evidence type="ECO:0000256" key="4">
    <source>
        <dbReference type="ARBA" id="ARBA00012579"/>
    </source>
</evidence>
<dbReference type="AlphaFoldDB" id="A0A383DD10"/>
<dbReference type="CDD" id="cd00554">
    <property type="entry name" value="MECDP_synthase"/>
    <property type="match status" value="1"/>
</dbReference>
<dbReference type="InterPro" id="IPR029044">
    <property type="entry name" value="Nucleotide-diphossugar_trans"/>
</dbReference>
<protein>
    <recommendedName>
        <fullName evidence="4">2-C-methyl-D-erythritol 2,4-cyclodiphosphate synthase</fullName>
        <ecNumber evidence="4">4.6.1.12</ecNumber>
    </recommendedName>
</protein>
<comment type="pathway">
    <text evidence="3">Isoprenoid biosynthesis; isopentenyl diphosphate biosynthesis via DXP pathway; isopentenyl diphosphate from 1-deoxy-D-xylulose 5-phosphate: step 4/6.</text>
</comment>
<comment type="catalytic activity">
    <reaction evidence="1">
        <text>4-CDP-2-C-methyl-D-erythritol 2-phosphate = 2-C-methyl-D-erythritol 2,4-cyclic diphosphate + CMP</text>
        <dbReference type="Rhea" id="RHEA:23864"/>
        <dbReference type="ChEBI" id="CHEBI:57919"/>
        <dbReference type="ChEBI" id="CHEBI:58483"/>
        <dbReference type="ChEBI" id="CHEBI:60377"/>
        <dbReference type="EC" id="4.6.1.12"/>
    </reaction>
</comment>
<proteinExistence type="inferred from homology"/>
<evidence type="ECO:0000256" key="10">
    <source>
        <dbReference type="ARBA" id="ARBA00023268"/>
    </source>
</evidence>
<name>A0A383DD10_9ZZZZ</name>
<dbReference type="GO" id="GO:0046872">
    <property type="term" value="F:metal ion binding"/>
    <property type="evidence" value="ECO:0007669"/>
    <property type="project" value="UniProtKB-KW"/>
</dbReference>
<feature type="non-terminal residue" evidence="12">
    <location>
        <position position="236"/>
    </location>
</feature>
<dbReference type="PANTHER" id="PTHR43181">
    <property type="entry name" value="2-C-METHYL-D-ERYTHRITOL 2,4-CYCLODIPHOSPHATE SYNTHASE, CHLOROPLASTIC"/>
    <property type="match status" value="1"/>
</dbReference>
<dbReference type="SUPFAM" id="SSF53448">
    <property type="entry name" value="Nucleotide-diphospho-sugar transferases"/>
    <property type="match status" value="1"/>
</dbReference>
<keyword evidence="5" id="KW-0808">Transferase</keyword>
<evidence type="ECO:0000256" key="2">
    <source>
        <dbReference type="ARBA" id="ARBA00001968"/>
    </source>
</evidence>
<dbReference type="PROSITE" id="PS01350">
    <property type="entry name" value="ISPF"/>
    <property type="match status" value="1"/>
</dbReference>
<evidence type="ECO:0000256" key="1">
    <source>
        <dbReference type="ARBA" id="ARBA00000200"/>
    </source>
</evidence>
<dbReference type="Pfam" id="PF01128">
    <property type="entry name" value="IspD"/>
    <property type="match status" value="1"/>
</dbReference>
<evidence type="ECO:0000256" key="6">
    <source>
        <dbReference type="ARBA" id="ARBA00022695"/>
    </source>
</evidence>
<dbReference type="Pfam" id="PF02542">
    <property type="entry name" value="YgbB"/>
    <property type="match status" value="1"/>
</dbReference>
<evidence type="ECO:0000259" key="11">
    <source>
        <dbReference type="Pfam" id="PF02542"/>
    </source>
</evidence>
<dbReference type="GO" id="GO:0016114">
    <property type="term" value="P:terpenoid biosynthetic process"/>
    <property type="evidence" value="ECO:0007669"/>
    <property type="project" value="InterPro"/>
</dbReference>
<feature type="domain" description="2-C-methyl-D-erythritol 2,4-cyclodiphosphate synthase" evidence="11">
    <location>
        <begin position="92"/>
        <end position="236"/>
    </location>
</feature>
<dbReference type="InterPro" id="IPR034683">
    <property type="entry name" value="IspD/TarI"/>
</dbReference>
<keyword evidence="6" id="KW-0548">Nucleotidyltransferase</keyword>
<dbReference type="EMBL" id="UINC01216217">
    <property type="protein sequence ID" value="SVE42261.1"/>
    <property type="molecule type" value="Genomic_DNA"/>
</dbReference>
<dbReference type="SUPFAM" id="SSF69765">
    <property type="entry name" value="IpsF-like"/>
    <property type="match status" value="1"/>
</dbReference>
<dbReference type="InterPro" id="IPR020555">
    <property type="entry name" value="MECDP_synthase_CS"/>
</dbReference>
<dbReference type="Gene3D" id="3.90.550.10">
    <property type="entry name" value="Spore Coat Polysaccharide Biosynthesis Protein SpsA, Chain A"/>
    <property type="match status" value="1"/>
</dbReference>
<evidence type="ECO:0000256" key="5">
    <source>
        <dbReference type="ARBA" id="ARBA00022679"/>
    </source>
</evidence>
<dbReference type="GO" id="GO:0008685">
    <property type="term" value="F:2-C-methyl-D-erythritol 2,4-cyclodiphosphate synthase activity"/>
    <property type="evidence" value="ECO:0007669"/>
    <property type="project" value="UniProtKB-EC"/>
</dbReference>
<dbReference type="InterPro" id="IPR003526">
    <property type="entry name" value="MECDP_synthase"/>
</dbReference>
<dbReference type="EC" id="4.6.1.12" evidence="4"/>
<evidence type="ECO:0000256" key="9">
    <source>
        <dbReference type="ARBA" id="ARBA00023239"/>
    </source>
</evidence>
<feature type="non-terminal residue" evidence="12">
    <location>
        <position position="1"/>
    </location>
</feature>
<dbReference type="InterPro" id="IPR036571">
    <property type="entry name" value="MECDP_synthase_sf"/>
</dbReference>
<dbReference type="UniPathway" id="UPA00056">
    <property type="reaction ID" value="UER00095"/>
</dbReference>
<dbReference type="HAMAP" id="MF_00107">
    <property type="entry name" value="IspF"/>
    <property type="match status" value="1"/>
</dbReference>
<accession>A0A383DD10</accession>
<keyword evidence="9" id="KW-0456">Lyase</keyword>
<dbReference type="GO" id="GO:0019288">
    <property type="term" value="P:isopentenyl diphosphate biosynthetic process, methylerythritol 4-phosphate pathway"/>
    <property type="evidence" value="ECO:0007669"/>
    <property type="project" value="UniProtKB-UniPathway"/>
</dbReference>
<sequence length="236" mass="25722">DAIKVLDDGKIVKSLERSNIWRVQTPQGFPFDQILAAHRSLIGNNLADDAAVAEAYGLSIVLVQGLLDNEKITNKEDLEKAMQKHSLKLPDIRVGNGYDVHRFSKGDFVTICGIKIPFSFGLEGHSDADVGLHALTDAILGALGKGDIGEYFPSTDEQWKNASSDIFLKHAGEILSSMNGSVQNLDITIICEEPEISPYRDEMKNNVSAILSISPSRVNVKGKTNETLGFIGRKEG</sequence>
<dbReference type="GO" id="GO:0070567">
    <property type="term" value="F:cytidylyltransferase activity"/>
    <property type="evidence" value="ECO:0007669"/>
    <property type="project" value="InterPro"/>
</dbReference>
<evidence type="ECO:0000256" key="7">
    <source>
        <dbReference type="ARBA" id="ARBA00022723"/>
    </source>
</evidence>
<evidence type="ECO:0000256" key="8">
    <source>
        <dbReference type="ARBA" id="ARBA00023229"/>
    </source>
</evidence>
<dbReference type="PANTHER" id="PTHR43181:SF1">
    <property type="entry name" value="2-C-METHYL-D-ERYTHRITOL 2,4-CYCLODIPHOSPHATE SYNTHASE, CHLOROPLASTIC"/>
    <property type="match status" value="1"/>
</dbReference>
<keyword evidence="8" id="KW-0414">Isoprene biosynthesis</keyword>
<comment type="cofactor">
    <cofactor evidence="2">
        <name>a divalent metal cation</name>
        <dbReference type="ChEBI" id="CHEBI:60240"/>
    </cofactor>
</comment>
<dbReference type="Gene3D" id="3.30.1330.50">
    <property type="entry name" value="2-C-methyl-D-erythritol 2,4-cyclodiphosphate synthase"/>
    <property type="match status" value="1"/>
</dbReference>
<organism evidence="12">
    <name type="scientific">marine metagenome</name>
    <dbReference type="NCBI Taxonomy" id="408172"/>
    <lineage>
        <taxon>unclassified sequences</taxon>
        <taxon>metagenomes</taxon>
        <taxon>ecological metagenomes</taxon>
    </lineage>
</organism>